<dbReference type="InterPro" id="IPR037171">
    <property type="entry name" value="NagB/RpiA_transferase-like"/>
</dbReference>
<comment type="catalytic activity">
    <reaction evidence="5">
        <text>(6S)-5-formyl-5,6,7,8-tetrahydrofolate + ATP = (6R)-5,10-methenyltetrahydrofolate + ADP + phosphate</text>
        <dbReference type="Rhea" id="RHEA:10488"/>
        <dbReference type="ChEBI" id="CHEBI:30616"/>
        <dbReference type="ChEBI" id="CHEBI:43474"/>
        <dbReference type="ChEBI" id="CHEBI:57455"/>
        <dbReference type="ChEBI" id="CHEBI:57457"/>
        <dbReference type="ChEBI" id="CHEBI:456216"/>
        <dbReference type="EC" id="6.3.3.2"/>
    </reaction>
</comment>
<organism evidence="6 7">
    <name type="scientific">Endobacter medicaginis</name>
    <dbReference type="NCBI Taxonomy" id="1181271"/>
    <lineage>
        <taxon>Bacteria</taxon>
        <taxon>Pseudomonadati</taxon>
        <taxon>Pseudomonadota</taxon>
        <taxon>Alphaproteobacteria</taxon>
        <taxon>Acetobacterales</taxon>
        <taxon>Acetobacteraceae</taxon>
        <taxon>Endobacter</taxon>
    </lineage>
</organism>
<dbReference type="GO" id="GO:0035999">
    <property type="term" value="P:tetrahydrofolate interconversion"/>
    <property type="evidence" value="ECO:0007669"/>
    <property type="project" value="TreeGrafter"/>
</dbReference>
<dbReference type="Proteomes" id="UP000557688">
    <property type="component" value="Unassembled WGS sequence"/>
</dbReference>
<gene>
    <name evidence="6" type="ORF">FHR90_001342</name>
</gene>
<dbReference type="PANTHER" id="PTHR23407:SF1">
    <property type="entry name" value="5-FORMYLTETRAHYDROFOLATE CYCLO-LIGASE"/>
    <property type="match status" value="1"/>
</dbReference>
<keyword evidence="6" id="KW-0436">Ligase</keyword>
<evidence type="ECO:0000256" key="2">
    <source>
        <dbReference type="ARBA" id="ARBA00022741"/>
    </source>
</evidence>
<dbReference type="PIRSF" id="PIRSF006806">
    <property type="entry name" value="FTHF_cligase"/>
    <property type="match status" value="1"/>
</dbReference>
<keyword evidence="5" id="KW-0479">Metal-binding</keyword>
<evidence type="ECO:0000256" key="1">
    <source>
        <dbReference type="ARBA" id="ARBA00010638"/>
    </source>
</evidence>
<dbReference type="SUPFAM" id="SSF100950">
    <property type="entry name" value="NagB/RpiA/CoA transferase-like"/>
    <property type="match status" value="1"/>
</dbReference>
<feature type="binding site" evidence="4">
    <location>
        <position position="31"/>
    </location>
    <ligand>
        <name>substrate</name>
    </ligand>
</feature>
<keyword evidence="5" id="KW-0460">Magnesium</keyword>
<protein>
    <recommendedName>
        <fullName evidence="5">5-formyltetrahydrofolate cyclo-ligase</fullName>
        <ecNumber evidence="5">6.3.3.2</ecNumber>
    </recommendedName>
</protein>
<keyword evidence="3 4" id="KW-0067">ATP-binding</keyword>
<evidence type="ECO:0000256" key="4">
    <source>
        <dbReference type="PIRSR" id="PIRSR006806-1"/>
    </source>
</evidence>
<keyword evidence="2 4" id="KW-0547">Nucleotide-binding</keyword>
<keyword evidence="7" id="KW-1185">Reference proteome</keyword>
<dbReference type="GO" id="GO:0046872">
    <property type="term" value="F:metal ion binding"/>
    <property type="evidence" value="ECO:0007669"/>
    <property type="project" value="UniProtKB-KW"/>
</dbReference>
<comment type="cofactor">
    <cofactor evidence="5">
        <name>Mg(2+)</name>
        <dbReference type="ChEBI" id="CHEBI:18420"/>
    </cofactor>
</comment>
<evidence type="ECO:0000313" key="6">
    <source>
        <dbReference type="EMBL" id="MBB3173519.1"/>
    </source>
</evidence>
<dbReference type="InterPro" id="IPR002698">
    <property type="entry name" value="FTHF_cligase"/>
</dbReference>
<sequence length="162" mass="17218">MALERHLEQAIDVLRPDHSPVIAAFLPIGGEPDLSALLARLHAQGLAIALPDTPECPAPLRFRRWWPGCAMRAGRFGTLVPQTMEIVPELLIVPLLGFDADLHRLGQGGGFYDRTLAALPGARSVGVGIEALLLDSVPVGPHDIGLDAVATETRLRMKGGAA</sequence>
<dbReference type="GO" id="GO:0030272">
    <property type="term" value="F:5-formyltetrahydrofolate cyclo-ligase activity"/>
    <property type="evidence" value="ECO:0007669"/>
    <property type="project" value="UniProtKB-EC"/>
</dbReference>
<dbReference type="Pfam" id="PF01812">
    <property type="entry name" value="5-FTHF_cyc-lig"/>
    <property type="match status" value="1"/>
</dbReference>
<evidence type="ECO:0000256" key="3">
    <source>
        <dbReference type="ARBA" id="ARBA00022840"/>
    </source>
</evidence>
<reference evidence="6 7" key="1">
    <citation type="submission" date="2020-08" db="EMBL/GenBank/DDBJ databases">
        <title>Genomic Encyclopedia of Type Strains, Phase III (KMG-III): the genomes of soil and plant-associated and newly described type strains.</title>
        <authorList>
            <person name="Whitman W."/>
        </authorList>
    </citation>
    <scope>NUCLEOTIDE SEQUENCE [LARGE SCALE GENOMIC DNA]</scope>
    <source>
        <strain evidence="6 7">CECT 8088</strain>
    </source>
</reference>
<evidence type="ECO:0000256" key="5">
    <source>
        <dbReference type="RuleBase" id="RU361279"/>
    </source>
</evidence>
<dbReference type="EMBL" id="JACHXV010000004">
    <property type="protein sequence ID" value="MBB3173519.1"/>
    <property type="molecule type" value="Genomic_DNA"/>
</dbReference>
<dbReference type="NCBIfam" id="TIGR02727">
    <property type="entry name" value="MTHFS_bact"/>
    <property type="match status" value="1"/>
</dbReference>
<feature type="binding site" evidence="4">
    <location>
        <position position="26"/>
    </location>
    <ligand>
        <name>substrate</name>
    </ligand>
</feature>
<dbReference type="InterPro" id="IPR024185">
    <property type="entry name" value="FTHF_cligase-like_sf"/>
</dbReference>
<dbReference type="PANTHER" id="PTHR23407">
    <property type="entry name" value="ATPASE INHIBITOR/5-FORMYLTETRAHYDROFOLATE CYCLO-LIGASE"/>
    <property type="match status" value="1"/>
</dbReference>
<accession>A0A839V1W7</accession>
<dbReference type="Gene3D" id="3.40.50.10420">
    <property type="entry name" value="NagB/RpiA/CoA transferase-like"/>
    <property type="match status" value="1"/>
</dbReference>
<dbReference type="GO" id="GO:0005524">
    <property type="term" value="F:ATP binding"/>
    <property type="evidence" value="ECO:0007669"/>
    <property type="project" value="UniProtKB-KW"/>
</dbReference>
<proteinExistence type="inferred from homology"/>
<evidence type="ECO:0000313" key="7">
    <source>
        <dbReference type="Proteomes" id="UP000557688"/>
    </source>
</evidence>
<name>A0A839V1W7_9PROT</name>
<dbReference type="GO" id="GO:0009396">
    <property type="term" value="P:folic acid-containing compound biosynthetic process"/>
    <property type="evidence" value="ECO:0007669"/>
    <property type="project" value="TreeGrafter"/>
</dbReference>
<dbReference type="EC" id="6.3.3.2" evidence="5"/>
<comment type="caution">
    <text evidence="6">The sequence shown here is derived from an EMBL/GenBank/DDBJ whole genome shotgun (WGS) entry which is preliminary data.</text>
</comment>
<dbReference type="AlphaFoldDB" id="A0A839V1W7"/>
<comment type="similarity">
    <text evidence="1 5">Belongs to the 5-formyltetrahydrofolate cyclo-ligase family.</text>
</comment>
<feature type="binding site" evidence="4">
    <location>
        <begin position="104"/>
        <end position="112"/>
    </location>
    <ligand>
        <name>ATP</name>
        <dbReference type="ChEBI" id="CHEBI:30616"/>
    </ligand>
</feature>